<proteinExistence type="predicted"/>
<keyword evidence="2" id="KW-1185">Reference proteome</keyword>
<accession>A0A395S0M2</accession>
<organism evidence="1 2">
    <name type="scientific">Fusarium longipes</name>
    <dbReference type="NCBI Taxonomy" id="694270"/>
    <lineage>
        <taxon>Eukaryota</taxon>
        <taxon>Fungi</taxon>
        <taxon>Dikarya</taxon>
        <taxon>Ascomycota</taxon>
        <taxon>Pezizomycotina</taxon>
        <taxon>Sordariomycetes</taxon>
        <taxon>Hypocreomycetidae</taxon>
        <taxon>Hypocreales</taxon>
        <taxon>Nectriaceae</taxon>
        <taxon>Fusarium</taxon>
    </lineage>
</organism>
<dbReference type="STRING" id="694270.A0A395S0M2"/>
<dbReference type="OrthoDB" id="3437405at2759"/>
<dbReference type="EMBL" id="PXOG01000228">
    <property type="protein sequence ID" value="RGP65874.1"/>
    <property type="molecule type" value="Genomic_DNA"/>
</dbReference>
<evidence type="ECO:0000313" key="1">
    <source>
        <dbReference type="EMBL" id="RGP65874.1"/>
    </source>
</evidence>
<name>A0A395S0M2_9HYPO</name>
<protein>
    <submittedName>
        <fullName evidence="1">Uncharacterized protein</fullName>
    </submittedName>
</protein>
<dbReference type="Proteomes" id="UP000266234">
    <property type="component" value="Unassembled WGS sequence"/>
</dbReference>
<evidence type="ECO:0000313" key="2">
    <source>
        <dbReference type="Proteomes" id="UP000266234"/>
    </source>
</evidence>
<gene>
    <name evidence="1" type="ORF">FLONG3_9006</name>
</gene>
<sequence>MSNYADRMLRLDMAMTQNGTPRRRHFIDASRRRGNRRQGDNITDISHLVPPRSGQNHRLWITDRILEPQTIPHFLEFLMHGRLPATDSSDVDGDRKTSLPLLTVQEAGYMNQPFPDWAPAPFNVQARSTNEWIGIRIGSYEDSARLWPIAKELHAMKSRLWEGIPPVSERRWKELQLDDPRHFKDACQYFVTVIDVFAYLNNPRTKNALRTTYNLIWDHLKVFEQAVNAKRRDEAEDGVYEEVSVTGLWYQYIRAHYDFICEHAHQWVIEHINRIREPIVLEIGSHQPAQRGPIDGRQQELTDMIHDLAENTSQADYSIFMPTDGYKGDKLPSQERLPLTEAHKAGFRENPISWSANINWRACDYTQRVRFLDRKEMYEHFQREGILFDTANNDPQRLLIICISQIDAQTVARQELRGPTENVEVDRWMDYGRRPQYRLKGFAAFRLCHEHDDKKWAEFKKRFEADIADWGWGKKGIDDVRQACKIHWIDGTETSIDDARENFKSIVLEQPVHARLFLAIDKATIESYLEAKSSKFVLAVDAEYEGGEENVESPGYKGTMRILGSLLWDELSAMQTTQGVFLRNLWPYAMSDPDQIYRGPVVGTPVLKFPSYQETMVWEIASVVVPLFVSLQRSGNTARRT</sequence>
<comment type="caution">
    <text evidence="1">The sequence shown here is derived from an EMBL/GenBank/DDBJ whole genome shotgun (WGS) entry which is preliminary data.</text>
</comment>
<reference evidence="1 2" key="1">
    <citation type="journal article" date="2018" name="PLoS Pathog.">
        <title>Evolution of structural diversity of trichothecenes, a family of toxins produced by plant pathogenic and entomopathogenic fungi.</title>
        <authorList>
            <person name="Proctor R.H."/>
            <person name="McCormick S.P."/>
            <person name="Kim H.S."/>
            <person name="Cardoza R.E."/>
            <person name="Stanley A.M."/>
            <person name="Lindo L."/>
            <person name="Kelly A."/>
            <person name="Brown D.W."/>
            <person name="Lee T."/>
            <person name="Vaughan M.M."/>
            <person name="Alexander N.J."/>
            <person name="Busman M."/>
            <person name="Gutierrez S."/>
        </authorList>
    </citation>
    <scope>NUCLEOTIDE SEQUENCE [LARGE SCALE GENOMIC DNA]</scope>
    <source>
        <strain evidence="1 2">NRRL 20695</strain>
    </source>
</reference>
<dbReference type="AlphaFoldDB" id="A0A395S0M2"/>